<evidence type="ECO:0000313" key="3">
    <source>
        <dbReference type="Proteomes" id="UP000652681"/>
    </source>
</evidence>
<keyword evidence="3" id="KW-1185">Reference proteome</keyword>
<evidence type="ECO:0008006" key="4">
    <source>
        <dbReference type="Google" id="ProtNLM"/>
    </source>
</evidence>
<keyword evidence="1" id="KW-0812">Transmembrane</keyword>
<keyword evidence="1" id="KW-1133">Transmembrane helix</keyword>
<sequence>MLYHLNYSLSQSLTCSTVKKIFSLLFIGCLYATVSFGGGGSCTPPTAPAATDWANNQWVVHAYNSRDISTSTPSNYRGYYTQDLITGLGFNTAWSGNNSPSSVTSSSTNTAWVGCEVNASENTFIHKRRGFPCGTYRLTMQRRDNETRVFVNGINVTPAGMDTYNSYSGTPQTIGVYMLDHNSTIEVRTGGGGAPNNAELLIERYTNGIAVNNDFRTCRVTGNQWVDFFESNGRYIASIRGATAGTNLGDVTARVYVDGTVDLVPACADASYETAVMQRHWVIDPTTNGAAIVRLPYSNTEFHNLATASVTSSSPDDLVTYPNQGTVYTSKYSGPNNVNANPDDNCPALGGSGGTTRHVNSGTGTTNPVAGVNAFYSDFSIPGFSEFWLHGNTVTTPLSVQLSDFNAHCDESGTRLNWTTASEQNSDYFTLEKSRDGDQWEQVTTIHGKGNSNTSNTYEFTDHAIADVYYRLKLTDFDGKRTDLEIIHVNCTATKNQALIYPNPVTGVFSVRVTATETMKETAVFVRDVNNKIVASRTIDIAPGTNTIIFEGEDLSPGTYIVYIDGTEKNTFPPVRLVVQ</sequence>
<organism evidence="2 3">
    <name type="scientific">Taishania pollutisoli</name>
    <dbReference type="NCBI Taxonomy" id="2766479"/>
    <lineage>
        <taxon>Bacteria</taxon>
        <taxon>Pseudomonadati</taxon>
        <taxon>Bacteroidota</taxon>
        <taxon>Flavobacteriia</taxon>
        <taxon>Flavobacteriales</taxon>
        <taxon>Crocinitomicaceae</taxon>
        <taxon>Taishania</taxon>
    </lineage>
</organism>
<dbReference type="EMBL" id="JACVEL010000001">
    <property type="protein sequence ID" value="MBC9811133.1"/>
    <property type="molecule type" value="Genomic_DNA"/>
</dbReference>
<feature type="transmembrane region" description="Helical" evidence="1">
    <location>
        <begin position="21"/>
        <end position="39"/>
    </location>
</feature>
<accession>A0A8J6PMY3</accession>
<dbReference type="AlphaFoldDB" id="A0A8J6PMY3"/>
<keyword evidence="1" id="KW-0472">Membrane</keyword>
<evidence type="ECO:0000313" key="2">
    <source>
        <dbReference type="EMBL" id="MBC9811133.1"/>
    </source>
</evidence>
<protein>
    <recommendedName>
        <fullName evidence="4">T9SS type A sorting domain-containing protein</fullName>
    </recommendedName>
</protein>
<dbReference type="Proteomes" id="UP000652681">
    <property type="component" value="Unassembled WGS sequence"/>
</dbReference>
<dbReference type="RefSeq" id="WP_216713306.1">
    <property type="nucleotide sequence ID" value="NZ_JACVEL010000001.1"/>
</dbReference>
<comment type="caution">
    <text evidence="2">The sequence shown here is derived from an EMBL/GenBank/DDBJ whole genome shotgun (WGS) entry which is preliminary data.</text>
</comment>
<evidence type="ECO:0000256" key="1">
    <source>
        <dbReference type="SAM" id="Phobius"/>
    </source>
</evidence>
<gene>
    <name evidence="2" type="ORF">H9Y05_01480</name>
</gene>
<name>A0A8J6PMY3_9FLAO</name>
<proteinExistence type="predicted"/>
<reference evidence="2" key="1">
    <citation type="submission" date="2020-09" db="EMBL/GenBank/DDBJ databases">
        <title>Taishania pollutisoli gen. nov., sp. nov., Isolated from Tetrabromobisphenol A-Contaminated Soil.</title>
        <authorList>
            <person name="Chen Q."/>
        </authorList>
    </citation>
    <scope>NUCLEOTIDE SEQUENCE</scope>
    <source>
        <strain evidence="2">CZZ-1</strain>
    </source>
</reference>